<feature type="region of interest" description="Disordered" evidence="6">
    <location>
        <begin position="171"/>
        <end position="198"/>
    </location>
</feature>
<dbReference type="PANTHER" id="PTHR31845:SF17">
    <property type="entry name" value="ZN(II)2CYS6 TRANSCRIPTION FACTOR (EUROFUNG)"/>
    <property type="match status" value="1"/>
</dbReference>
<sequence length="681" mass="76226">MNPPRKRPWSVAELSSNPLHPPPPPPPPLPLPLPEALNSVPNGSGAPEIAMYRSPDSLSKTPNTPPISFGIGPPESPQISVAVTSRKSTACPTCRKQKTKCVMEYDQPPCKRCVERGIECSPNKSIQDIMVEQARWNSRMNLYFSQLQTALNEARAALSLPPISAVEELGTKEEDVKAAQPEPVDEHHNPLEGSMGQDTLASAPVRSLYEVTKSSEVPENATQFSGLVLQPDFVSRGVITEVEAGQLTKTYLTRLDHFFYDHLQKYADISEIRRTSTLLALTLCTVAALHDPLGTEAYDKLSRELRSVTSSLMFRTHLGVEDIKAFCMASYWLGNLTWVLSGLVLRKAIDMQYHTAHMNQPQTDREAFGKSQMWLLIFLANEQISILHGSPACGVEPGYINWRNHLASPFSGEIDLRLISHIDLLLLLGKVRQTYGVDAMKAVPLALIPQLRDYLVQLDRWSQTWAGRLARNKWLGNFPSQAVKLHFRFAKFFICSHAFRGLNVESANVPLAPELSDIAADAVTTAISILEMLIESDELRAYLVGIPHYFHTMFAFASVFLLKVATRNRQHVQVDTQLVFRTIQRVLEVFQHCPCAKQHLVHRIAQGLKEMVERCESQIATKSSGHPVNRAFNREPSIPTSMPLLPPTSNPETPSQELLSWFNLENFDFLSMSPPTWNTEF</sequence>
<evidence type="ECO:0000256" key="6">
    <source>
        <dbReference type="SAM" id="MobiDB-lite"/>
    </source>
</evidence>
<dbReference type="GO" id="GO:0000981">
    <property type="term" value="F:DNA-binding transcription factor activity, RNA polymerase II-specific"/>
    <property type="evidence" value="ECO:0007669"/>
    <property type="project" value="InterPro"/>
</dbReference>
<name>E4UU85_ARTGP</name>
<evidence type="ECO:0000256" key="4">
    <source>
        <dbReference type="ARBA" id="ARBA00023163"/>
    </source>
</evidence>
<evidence type="ECO:0000313" key="9">
    <source>
        <dbReference type="Proteomes" id="UP000002669"/>
    </source>
</evidence>
<dbReference type="PROSITE" id="PS00463">
    <property type="entry name" value="ZN2_CY6_FUNGAL_1"/>
    <property type="match status" value="1"/>
</dbReference>
<dbReference type="PROSITE" id="PS50048">
    <property type="entry name" value="ZN2_CY6_FUNGAL_2"/>
    <property type="match status" value="1"/>
</dbReference>
<dbReference type="eggNOG" id="ENOG502QW6D">
    <property type="taxonomic scope" value="Eukaryota"/>
</dbReference>
<dbReference type="EMBL" id="DS989824">
    <property type="protein sequence ID" value="EFR00852.1"/>
    <property type="molecule type" value="Genomic_DNA"/>
</dbReference>
<dbReference type="InParanoid" id="E4UU85"/>
<dbReference type="GO" id="GO:0008270">
    <property type="term" value="F:zinc ion binding"/>
    <property type="evidence" value="ECO:0007669"/>
    <property type="project" value="InterPro"/>
</dbReference>
<evidence type="ECO:0000256" key="2">
    <source>
        <dbReference type="ARBA" id="ARBA00023015"/>
    </source>
</evidence>
<reference evidence="9" key="1">
    <citation type="journal article" date="2012" name="MBio">
        <title>Comparative genome analysis of Trichophyton rubrum and related dermatophytes reveals candidate genes involved in infection.</title>
        <authorList>
            <person name="Martinez D.A."/>
            <person name="Oliver B.G."/>
            <person name="Graeser Y."/>
            <person name="Goldberg J.M."/>
            <person name="Li W."/>
            <person name="Martinez-Rossi N.M."/>
            <person name="Monod M."/>
            <person name="Shelest E."/>
            <person name="Barton R.C."/>
            <person name="Birch E."/>
            <person name="Brakhage A.A."/>
            <person name="Chen Z."/>
            <person name="Gurr S.J."/>
            <person name="Heiman D."/>
            <person name="Heitman J."/>
            <person name="Kosti I."/>
            <person name="Rossi A."/>
            <person name="Saif S."/>
            <person name="Samalova M."/>
            <person name="Saunders C.W."/>
            <person name="Shea T."/>
            <person name="Summerbell R.C."/>
            <person name="Xu J."/>
            <person name="Young S."/>
            <person name="Zeng Q."/>
            <person name="Birren B.W."/>
            <person name="Cuomo C.A."/>
            <person name="White T.C."/>
        </authorList>
    </citation>
    <scope>NUCLEOTIDE SEQUENCE [LARGE SCALE GENOMIC DNA]</scope>
    <source>
        <strain evidence="9">ATCC MYA-4604 / CBS 118893</strain>
    </source>
</reference>
<dbReference type="OrthoDB" id="1925334at2759"/>
<dbReference type="InterPro" id="IPR001138">
    <property type="entry name" value="Zn2Cys6_DnaBD"/>
</dbReference>
<protein>
    <recommendedName>
        <fullName evidence="7">Zn(2)-C6 fungal-type domain-containing protein</fullName>
    </recommendedName>
</protein>
<keyword evidence="3" id="KW-0238">DNA-binding</keyword>
<dbReference type="AlphaFoldDB" id="E4UU85"/>
<dbReference type="CDD" id="cd00067">
    <property type="entry name" value="GAL4"/>
    <property type="match status" value="1"/>
</dbReference>
<dbReference type="VEuPathDB" id="FungiDB:MGYG_03857"/>
<dbReference type="STRING" id="535722.E4UU85"/>
<dbReference type="InterPro" id="IPR051089">
    <property type="entry name" value="prtT"/>
</dbReference>
<dbReference type="PANTHER" id="PTHR31845">
    <property type="entry name" value="FINGER DOMAIN PROTEIN, PUTATIVE-RELATED"/>
    <property type="match status" value="1"/>
</dbReference>
<feature type="compositionally biased region" description="Pro residues" evidence="6">
    <location>
        <begin position="19"/>
        <end position="33"/>
    </location>
</feature>
<dbReference type="GO" id="GO:0000976">
    <property type="term" value="F:transcription cis-regulatory region binding"/>
    <property type="evidence" value="ECO:0007669"/>
    <property type="project" value="TreeGrafter"/>
</dbReference>
<dbReference type="Proteomes" id="UP000002669">
    <property type="component" value="Unassembled WGS sequence"/>
</dbReference>
<dbReference type="CDD" id="cd12148">
    <property type="entry name" value="fungal_TF_MHR"/>
    <property type="match status" value="1"/>
</dbReference>
<dbReference type="SMART" id="SM00066">
    <property type="entry name" value="GAL4"/>
    <property type="match status" value="1"/>
</dbReference>
<evidence type="ECO:0000259" key="7">
    <source>
        <dbReference type="PROSITE" id="PS50048"/>
    </source>
</evidence>
<gene>
    <name evidence="8" type="ORF">MGYG_03857</name>
</gene>
<keyword evidence="9" id="KW-1185">Reference proteome</keyword>
<evidence type="ECO:0000256" key="5">
    <source>
        <dbReference type="ARBA" id="ARBA00023242"/>
    </source>
</evidence>
<dbReference type="GO" id="GO:0005634">
    <property type="term" value="C:nucleus"/>
    <property type="evidence" value="ECO:0007669"/>
    <property type="project" value="UniProtKB-SubCell"/>
</dbReference>
<dbReference type="RefSeq" id="XP_003173682.1">
    <property type="nucleotide sequence ID" value="XM_003173634.1"/>
</dbReference>
<keyword evidence="5" id="KW-0539">Nucleus</keyword>
<keyword evidence="4" id="KW-0804">Transcription</keyword>
<proteinExistence type="predicted"/>
<feature type="domain" description="Zn(2)-C6 fungal-type" evidence="7">
    <location>
        <begin position="90"/>
        <end position="121"/>
    </location>
</feature>
<dbReference type="GeneID" id="10028965"/>
<dbReference type="InterPro" id="IPR036864">
    <property type="entry name" value="Zn2-C6_fun-type_DNA-bd_sf"/>
</dbReference>
<dbReference type="OMA" id="HLYSHVF"/>
<dbReference type="Pfam" id="PF00172">
    <property type="entry name" value="Zn_clus"/>
    <property type="match status" value="1"/>
</dbReference>
<accession>E4UU85</accession>
<dbReference type="Gene3D" id="4.10.240.10">
    <property type="entry name" value="Zn(2)-C6 fungal-type DNA-binding domain"/>
    <property type="match status" value="1"/>
</dbReference>
<evidence type="ECO:0000256" key="3">
    <source>
        <dbReference type="ARBA" id="ARBA00023125"/>
    </source>
</evidence>
<dbReference type="SUPFAM" id="SSF57701">
    <property type="entry name" value="Zn2/Cys6 DNA-binding domain"/>
    <property type="match status" value="1"/>
</dbReference>
<evidence type="ECO:0000313" key="8">
    <source>
        <dbReference type="EMBL" id="EFR00852.1"/>
    </source>
</evidence>
<keyword evidence="2" id="KW-0805">Transcription regulation</keyword>
<comment type="subcellular location">
    <subcellularLocation>
        <location evidence="1">Nucleus</location>
    </subcellularLocation>
</comment>
<organism evidence="9">
    <name type="scientific">Arthroderma gypseum (strain ATCC MYA-4604 / CBS 118893)</name>
    <name type="common">Microsporum gypseum</name>
    <dbReference type="NCBI Taxonomy" id="535722"/>
    <lineage>
        <taxon>Eukaryota</taxon>
        <taxon>Fungi</taxon>
        <taxon>Dikarya</taxon>
        <taxon>Ascomycota</taxon>
        <taxon>Pezizomycotina</taxon>
        <taxon>Eurotiomycetes</taxon>
        <taxon>Eurotiomycetidae</taxon>
        <taxon>Onygenales</taxon>
        <taxon>Arthrodermataceae</taxon>
        <taxon>Nannizzia</taxon>
    </lineage>
</organism>
<feature type="region of interest" description="Disordered" evidence="6">
    <location>
        <begin position="1"/>
        <end position="75"/>
    </location>
</feature>
<evidence type="ECO:0000256" key="1">
    <source>
        <dbReference type="ARBA" id="ARBA00004123"/>
    </source>
</evidence>
<dbReference type="HOGENOM" id="CLU_011003_2_0_1"/>